<feature type="region of interest" description="Disordered" evidence="5">
    <location>
        <begin position="144"/>
        <end position="173"/>
    </location>
</feature>
<feature type="domain" description="RING-type" evidence="6">
    <location>
        <begin position="400"/>
        <end position="443"/>
    </location>
</feature>
<feature type="compositionally biased region" description="Polar residues" evidence="5">
    <location>
        <begin position="108"/>
        <end position="119"/>
    </location>
</feature>
<reference evidence="7" key="1">
    <citation type="submission" date="2023-08" db="EMBL/GenBank/DDBJ databases">
        <title>Black Yeasts Isolated from many extreme environments.</title>
        <authorList>
            <person name="Coleine C."/>
            <person name="Stajich J.E."/>
            <person name="Selbmann L."/>
        </authorList>
    </citation>
    <scope>NUCLEOTIDE SEQUENCE</scope>
    <source>
        <strain evidence="7">CCFEE 5401</strain>
    </source>
</reference>
<evidence type="ECO:0000313" key="7">
    <source>
        <dbReference type="EMBL" id="KAK5112359.1"/>
    </source>
</evidence>
<dbReference type="InterPro" id="IPR001841">
    <property type="entry name" value="Znf_RING"/>
</dbReference>
<feature type="region of interest" description="Disordered" evidence="5">
    <location>
        <begin position="562"/>
        <end position="623"/>
    </location>
</feature>
<dbReference type="SMART" id="SM00184">
    <property type="entry name" value="RING"/>
    <property type="match status" value="1"/>
</dbReference>
<name>A0AAN7TI13_9PEZI</name>
<feature type="region of interest" description="Disordered" evidence="5">
    <location>
        <begin position="251"/>
        <end position="281"/>
    </location>
</feature>
<gene>
    <name evidence="7" type="ORF">LTR62_004322</name>
</gene>
<protein>
    <recommendedName>
        <fullName evidence="6">RING-type domain-containing protein</fullName>
    </recommendedName>
</protein>
<evidence type="ECO:0000256" key="1">
    <source>
        <dbReference type="ARBA" id="ARBA00022723"/>
    </source>
</evidence>
<dbReference type="CDD" id="cd16454">
    <property type="entry name" value="RING-H2_PA-TM-RING"/>
    <property type="match status" value="1"/>
</dbReference>
<evidence type="ECO:0000256" key="2">
    <source>
        <dbReference type="ARBA" id="ARBA00022771"/>
    </source>
</evidence>
<feature type="region of interest" description="Disordered" evidence="5">
    <location>
        <begin position="463"/>
        <end position="523"/>
    </location>
</feature>
<dbReference type="GO" id="GO:0008270">
    <property type="term" value="F:zinc ion binding"/>
    <property type="evidence" value="ECO:0007669"/>
    <property type="project" value="UniProtKB-KW"/>
</dbReference>
<keyword evidence="3" id="KW-0862">Zinc</keyword>
<dbReference type="Proteomes" id="UP001310890">
    <property type="component" value="Unassembled WGS sequence"/>
</dbReference>
<dbReference type="Pfam" id="PF13639">
    <property type="entry name" value="zf-RING_2"/>
    <property type="match status" value="1"/>
</dbReference>
<keyword evidence="1" id="KW-0479">Metal-binding</keyword>
<evidence type="ECO:0000256" key="5">
    <source>
        <dbReference type="SAM" id="MobiDB-lite"/>
    </source>
</evidence>
<organism evidence="7 8">
    <name type="scientific">Meristemomyces frigidus</name>
    <dbReference type="NCBI Taxonomy" id="1508187"/>
    <lineage>
        <taxon>Eukaryota</taxon>
        <taxon>Fungi</taxon>
        <taxon>Dikarya</taxon>
        <taxon>Ascomycota</taxon>
        <taxon>Pezizomycotina</taxon>
        <taxon>Dothideomycetes</taxon>
        <taxon>Dothideomycetidae</taxon>
        <taxon>Mycosphaerellales</taxon>
        <taxon>Teratosphaeriaceae</taxon>
        <taxon>Meristemomyces</taxon>
    </lineage>
</organism>
<feature type="compositionally biased region" description="Pro residues" evidence="5">
    <location>
        <begin position="256"/>
        <end position="266"/>
    </location>
</feature>
<dbReference type="SUPFAM" id="SSF57850">
    <property type="entry name" value="RING/U-box"/>
    <property type="match status" value="1"/>
</dbReference>
<feature type="region of interest" description="Disordered" evidence="5">
    <location>
        <begin position="1"/>
        <end position="131"/>
    </location>
</feature>
<feature type="compositionally biased region" description="Low complexity" evidence="5">
    <location>
        <begin position="562"/>
        <end position="584"/>
    </location>
</feature>
<comment type="caution">
    <text evidence="7">The sequence shown here is derived from an EMBL/GenBank/DDBJ whole genome shotgun (WGS) entry which is preliminary data.</text>
</comment>
<evidence type="ECO:0000313" key="8">
    <source>
        <dbReference type="Proteomes" id="UP001310890"/>
    </source>
</evidence>
<evidence type="ECO:0000256" key="3">
    <source>
        <dbReference type="ARBA" id="ARBA00022833"/>
    </source>
</evidence>
<proteinExistence type="predicted"/>
<feature type="compositionally biased region" description="Pro residues" evidence="5">
    <location>
        <begin position="39"/>
        <end position="52"/>
    </location>
</feature>
<dbReference type="AlphaFoldDB" id="A0AAN7TI13"/>
<dbReference type="PANTHER" id="PTHR14155:SF627">
    <property type="entry name" value="OS06G0192800 PROTEIN"/>
    <property type="match status" value="1"/>
</dbReference>
<accession>A0AAN7TI13</accession>
<dbReference type="PANTHER" id="PTHR14155">
    <property type="entry name" value="RING FINGER DOMAIN-CONTAINING"/>
    <property type="match status" value="1"/>
</dbReference>
<dbReference type="PROSITE" id="PS50089">
    <property type="entry name" value="ZF_RING_2"/>
    <property type="match status" value="1"/>
</dbReference>
<sequence length="623" mass="67047">MSNFFADSFGATDNSDDSSSHPDSLEQDTVMSDTTPSTTPCPTPNASPPPANTRPTNTGRWFRPPGSWDIDSDARSDSNYPRAGTVAQAPASPSPCPDFPTSFMRHTAGQQTQMDTQPQAPLGLPGHGTAGLSAFDGGGAVTRAAARRSNAPAVTAEDDAMTPDQLPTNDTAPSRIPVRAQTARRGRPSLPTPMEAGHRMRIRSTPAQATQTEPRTLTAHDLMNAIGPFNDEWEQSLFHFTGSAENRDLRMHALRGPPPPPPPQAPAVPRSEPPRPPQGLPRDIIEQYAEHAYARQPNGRRNAIVSIDELPIDLQVMAWASYRDREESLAHAERRYHHRGNAHHDHHPWVAGNTLDRDIPTDIYEGVPAIRQGVDRNTLSTLATHPLATTDLAEDGTVSCPVCLEDVPVGEQVTSLVPSCAHWFHGQCVSEWLANNNTCPMCRTIVGGRAQGIPIRTPRLRTPEEREAARNHGMAPRRAGRGMATRSAARAGTLTTPTVAGAQEDEAMTASPETPHPPSGTPAEAAISLFRTAQHTPDDSRARIGALLTTETRLARSGARAVSAASTAVSPPTSASAAASGEQEGNVEGEREVEGEVEVSRRPVQTARRGRRRGPRYEAEPWV</sequence>
<keyword evidence="2 4" id="KW-0863">Zinc-finger</keyword>
<evidence type="ECO:0000259" key="6">
    <source>
        <dbReference type="PROSITE" id="PS50089"/>
    </source>
</evidence>
<dbReference type="Gene3D" id="3.30.40.10">
    <property type="entry name" value="Zinc/RING finger domain, C3HC4 (zinc finger)"/>
    <property type="match status" value="1"/>
</dbReference>
<dbReference type="EMBL" id="JAVRRL010000031">
    <property type="protein sequence ID" value="KAK5112359.1"/>
    <property type="molecule type" value="Genomic_DNA"/>
</dbReference>
<evidence type="ECO:0000256" key="4">
    <source>
        <dbReference type="PROSITE-ProRule" id="PRU00175"/>
    </source>
</evidence>
<dbReference type="InterPro" id="IPR053238">
    <property type="entry name" value="RING-H2_zinc_finger"/>
</dbReference>
<dbReference type="InterPro" id="IPR013083">
    <property type="entry name" value="Znf_RING/FYVE/PHD"/>
</dbReference>
<feature type="compositionally biased region" description="Basic and acidic residues" evidence="5">
    <location>
        <begin position="588"/>
        <end position="601"/>
    </location>
</feature>